<dbReference type="EMBL" id="JALHAT010000006">
    <property type="protein sequence ID" value="MCJ1960296.1"/>
    <property type="molecule type" value="Genomic_DNA"/>
</dbReference>
<name>A0ABT0AAV4_9SPHN</name>
<feature type="compositionally biased region" description="Basic and acidic residues" evidence="1">
    <location>
        <begin position="22"/>
        <end position="35"/>
    </location>
</feature>
<gene>
    <name evidence="2" type="ORF">MTR65_06375</name>
</gene>
<evidence type="ECO:0000313" key="3">
    <source>
        <dbReference type="Proteomes" id="UP001162802"/>
    </source>
</evidence>
<accession>A0ABT0AAV4</accession>
<feature type="region of interest" description="Disordered" evidence="1">
    <location>
        <begin position="1"/>
        <end position="81"/>
    </location>
</feature>
<evidence type="ECO:0000313" key="2">
    <source>
        <dbReference type="EMBL" id="MCJ1960296.1"/>
    </source>
</evidence>
<protein>
    <submittedName>
        <fullName evidence="2">Uncharacterized protein</fullName>
    </submittedName>
</protein>
<evidence type="ECO:0000256" key="1">
    <source>
        <dbReference type="SAM" id="MobiDB-lite"/>
    </source>
</evidence>
<dbReference type="RefSeq" id="WP_243798287.1">
    <property type="nucleotide sequence ID" value="NZ_JALHAT010000006.1"/>
</dbReference>
<feature type="compositionally biased region" description="Low complexity" evidence="1">
    <location>
        <begin position="49"/>
        <end position="65"/>
    </location>
</feature>
<comment type="caution">
    <text evidence="2">The sequence shown here is derived from an EMBL/GenBank/DDBJ whole genome shotgun (WGS) entry which is preliminary data.</text>
</comment>
<dbReference type="Proteomes" id="UP001162802">
    <property type="component" value="Unassembled WGS sequence"/>
</dbReference>
<reference evidence="2" key="1">
    <citation type="submission" date="2022-03" db="EMBL/GenBank/DDBJ databases">
        <title>Identification of a novel bacterium isolated from mangrove sediments.</title>
        <authorList>
            <person name="Pan X."/>
        </authorList>
    </citation>
    <scope>NUCLEOTIDE SEQUENCE</scope>
    <source>
        <strain evidence="2">B2637</strain>
    </source>
</reference>
<keyword evidence="3" id="KW-1185">Reference proteome</keyword>
<sequence>MSGPDKSSPKPDKSAVSGGKNLTREERLAAKLRENLRRRKAQARATIVSESAGSDSESASDSPSPRAGHESGRLPKPPPES</sequence>
<organism evidence="2 3">
    <name type="scientific">Novosphingobium mangrovi</name>
    <name type="common">ex Hu et al. 2023</name>
    <dbReference type="NCBI Taxonomy" id="2930094"/>
    <lineage>
        <taxon>Bacteria</taxon>
        <taxon>Pseudomonadati</taxon>
        <taxon>Pseudomonadota</taxon>
        <taxon>Alphaproteobacteria</taxon>
        <taxon>Sphingomonadales</taxon>
        <taxon>Sphingomonadaceae</taxon>
        <taxon>Novosphingobium</taxon>
    </lineage>
</organism>
<proteinExistence type="predicted"/>